<evidence type="ECO:0000313" key="11">
    <source>
        <dbReference type="Proteomes" id="UP000515146"/>
    </source>
</evidence>
<dbReference type="PROSITE" id="PS00107">
    <property type="entry name" value="PROTEIN_KINASE_ATP"/>
    <property type="match status" value="1"/>
</dbReference>
<dbReference type="PROSITE" id="PS00626">
    <property type="entry name" value="RCC1_2"/>
    <property type="match status" value="1"/>
</dbReference>
<evidence type="ECO:0000256" key="7">
    <source>
        <dbReference type="PROSITE-ProRule" id="PRU00235"/>
    </source>
</evidence>
<keyword evidence="11" id="KW-1185">Reference proteome</keyword>
<protein>
    <submittedName>
        <fullName evidence="12">Calcium-dependent protein kinase 3-like</fullName>
    </submittedName>
</protein>
<dbReference type="GO" id="GO:0004674">
    <property type="term" value="F:protein serine/threonine kinase activity"/>
    <property type="evidence" value="ECO:0007669"/>
    <property type="project" value="UniProtKB-KW"/>
</dbReference>
<accession>A0A6P6Y8F3</accession>
<feature type="domain" description="Protein kinase" evidence="10">
    <location>
        <begin position="155"/>
        <end position="414"/>
    </location>
</feature>
<dbReference type="FunFam" id="1.10.510.10:FF:000571">
    <property type="entry name" value="Maternal embryonic leucine zipper kinase"/>
    <property type="match status" value="1"/>
</dbReference>
<evidence type="ECO:0000256" key="9">
    <source>
        <dbReference type="RuleBase" id="RU000304"/>
    </source>
</evidence>
<dbReference type="InterPro" id="IPR000719">
    <property type="entry name" value="Prot_kinase_dom"/>
</dbReference>
<dbReference type="FunFam" id="3.30.200.20:FF:000315">
    <property type="entry name" value="Calcium-dependent protein kinase 3"/>
    <property type="match status" value="1"/>
</dbReference>
<evidence type="ECO:0000313" key="12">
    <source>
        <dbReference type="RefSeq" id="XP_027201281.1"/>
    </source>
</evidence>
<keyword evidence="6 8" id="KW-0067">ATP-binding</keyword>
<name>A0A6P6Y8F3_DERPT</name>
<evidence type="ECO:0000256" key="2">
    <source>
        <dbReference type="ARBA" id="ARBA00022527"/>
    </source>
</evidence>
<keyword evidence="3" id="KW-0808">Transferase</keyword>
<organism evidence="11 12">
    <name type="scientific">Dermatophagoides pteronyssinus</name>
    <name type="common">European house dust mite</name>
    <dbReference type="NCBI Taxonomy" id="6956"/>
    <lineage>
        <taxon>Eukaryota</taxon>
        <taxon>Metazoa</taxon>
        <taxon>Ecdysozoa</taxon>
        <taxon>Arthropoda</taxon>
        <taxon>Chelicerata</taxon>
        <taxon>Arachnida</taxon>
        <taxon>Acari</taxon>
        <taxon>Acariformes</taxon>
        <taxon>Sarcoptiformes</taxon>
        <taxon>Astigmata</taxon>
        <taxon>Psoroptidia</taxon>
        <taxon>Analgoidea</taxon>
        <taxon>Pyroglyphidae</taxon>
        <taxon>Dermatophagoidinae</taxon>
        <taxon>Dermatophagoides</taxon>
    </lineage>
</organism>
<dbReference type="GO" id="GO:0005524">
    <property type="term" value="F:ATP binding"/>
    <property type="evidence" value="ECO:0007669"/>
    <property type="project" value="UniProtKB-UniRule"/>
</dbReference>
<dbReference type="InParanoid" id="A0A6P6Y8F3"/>
<dbReference type="PROSITE" id="PS50012">
    <property type="entry name" value="RCC1_3"/>
    <property type="match status" value="1"/>
</dbReference>
<dbReference type="Pfam" id="PF13540">
    <property type="entry name" value="RCC1_2"/>
    <property type="match status" value="2"/>
</dbReference>
<evidence type="ECO:0000256" key="3">
    <source>
        <dbReference type="ARBA" id="ARBA00022679"/>
    </source>
</evidence>
<evidence type="ECO:0000256" key="5">
    <source>
        <dbReference type="ARBA" id="ARBA00022777"/>
    </source>
</evidence>
<sequence>MDASRKWARVSCGGTFTVALSESGELYSFGYNQCGALGHGPWDGAASAARQAAAHADTAASQRHRADNVHIVDVACGNYHTLLLTNDGIVYAMGSNGNGECGLGAAKLHAPASQFWRLIQRIRDRYFPAKEFVVQKQIFVNRQPLETMSGLFSFFTDFELVGTGSFGTVYVVRELVSGKLRVCKCISKAKALVAASQIEIEISAMKALNHPNILKIFDVFEDAKHVYLILEHCSGGELYKRITQSGKHGCVLAEGEVRGLMKQIFQALAYMHSKKVLHKDLKPENILFNDRTTRERISIIDFGLSEIFDNGQDFTRNAAGTVTYMAPEVFARKLCFKSDMWSAGVLMFLLLTGHLPYSGSTVLEVRRKVTRIEPAYERRCQHVTKVAVDLLRNLLNRNVAKRFSAVEALQHPWFKVSDTEIFEYRV</sequence>
<dbReference type="InterPro" id="IPR011009">
    <property type="entry name" value="Kinase-like_dom_sf"/>
</dbReference>
<keyword evidence="2 9" id="KW-0723">Serine/threonine-protein kinase</keyword>
<feature type="binding site" evidence="8">
    <location>
        <position position="184"/>
    </location>
    <ligand>
        <name>ATP</name>
        <dbReference type="ChEBI" id="CHEBI:30616"/>
    </ligand>
</feature>
<evidence type="ECO:0000256" key="8">
    <source>
        <dbReference type="PROSITE-ProRule" id="PRU10141"/>
    </source>
</evidence>
<dbReference type="InterPro" id="IPR050205">
    <property type="entry name" value="CDPK_Ser/Thr_kinases"/>
</dbReference>
<evidence type="ECO:0000256" key="1">
    <source>
        <dbReference type="ARBA" id="ARBA00006692"/>
    </source>
</evidence>
<dbReference type="InterPro" id="IPR017441">
    <property type="entry name" value="Protein_kinase_ATP_BS"/>
</dbReference>
<proteinExistence type="inferred from homology"/>
<gene>
    <name evidence="12" type="primary">LOC113795285</name>
</gene>
<dbReference type="PROSITE" id="PS50011">
    <property type="entry name" value="PROTEIN_KINASE_DOM"/>
    <property type="match status" value="1"/>
</dbReference>
<dbReference type="InterPro" id="IPR000408">
    <property type="entry name" value="Reg_chr_condens"/>
</dbReference>
<dbReference type="KEGG" id="dpte:113795285"/>
<dbReference type="Pfam" id="PF00069">
    <property type="entry name" value="Pkinase"/>
    <property type="match status" value="1"/>
</dbReference>
<keyword evidence="4 8" id="KW-0547">Nucleotide-binding</keyword>
<dbReference type="OrthoDB" id="424326at2759"/>
<dbReference type="RefSeq" id="XP_027201281.1">
    <property type="nucleotide sequence ID" value="XM_027345480.1"/>
</dbReference>
<dbReference type="PANTHER" id="PTHR24349">
    <property type="entry name" value="SERINE/THREONINE-PROTEIN KINASE"/>
    <property type="match status" value="1"/>
</dbReference>
<dbReference type="InterPro" id="IPR009091">
    <property type="entry name" value="RCC1/BLIP-II"/>
</dbReference>
<evidence type="ECO:0000259" key="10">
    <source>
        <dbReference type="PROSITE" id="PS50011"/>
    </source>
</evidence>
<dbReference type="SMART" id="SM00220">
    <property type="entry name" value="S_TKc"/>
    <property type="match status" value="1"/>
</dbReference>
<dbReference type="Gene3D" id="2.130.10.30">
    <property type="entry name" value="Regulator of chromosome condensation 1/beta-lactamase-inhibitor protein II"/>
    <property type="match status" value="1"/>
</dbReference>
<feature type="repeat" description="RCC1" evidence="7">
    <location>
        <begin position="24"/>
        <end position="87"/>
    </location>
</feature>
<dbReference type="InterPro" id="IPR008271">
    <property type="entry name" value="Ser/Thr_kinase_AS"/>
</dbReference>
<dbReference type="PROSITE" id="PS00108">
    <property type="entry name" value="PROTEIN_KINASE_ST"/>
    <property type="match status" value="1"/>
</dbReference>
<evidence type="ECO:0000256" key="6">
    <source>
        <dbReference type="ARBA" id="ARBA00022840"/>
    </source>
</evidence>
<reference evidence="12" key="1">
    <citation type="submission" date="2025-08" db="UniProtKB">
        <authorList>
            <consortium name="RefSeq"/>
        </authorList>
    </citation>
    <scope>IDENTIFICATION</scope>
    <source>
        <strain evidence="12">Airmid</strain>
    </source>
</reference>
<keyword evidence="5" id="KW-0418">Kinase</keyword>
<dbReference type="SUPFAM" id="SSF50985">
    <property type="entry name" value="RCC1/BLIP-II"/>
    <property type="match status" value="1"/>
</dbReference>
<dbReference type="AlphaFoldDB" id="A0A6P6Y8F3"/>
<dbReference type="SUPFAM" id="SSF56112">
    <property type="entry name" value="Protein kinase-like (PK-like)"/>
    <property type="match status" value="1"/>
</dbReference>
<comment type="similarity">
    <text evidence="1">Belongs to the protein kinase superfamily. CAMK Ser/Thr protein kinase family.</text>
</comment>
<evidence type="ECO:0000256" key="4">
    <source>
        <dbReference type="ARBA" id="ARBA00022741"/>
    </source>
</evidence>
<dbReference type="Proteomes" id="UP000515146">
    <property type="component" value="Unplaced"/>
</dbReference>
<dbReference type="Gene3D" id="1.10.510.10">
    <property type="entry name" value="Transferase(Phosphotransferase) domain 1"/>
    <property type="match status" value="1"/>
</dbReference>